<feature type="coiled-coil region" evidence="1">
    <location>
        <begin position="251"/>
        <end position="386"/>
    </location>
</feature>
<accession>A0ABD3RFJ6</accession>
<gene>
    <name evidence="3" type="ORF">ACHAXA_007244</name>
</gene>
<feature type="coiled-coil region" evidence="1">
    <location>
        <begin position="983"/>
        <end position="1118"/>
    </location>
</feature>
<feature type="region of interest" description="Disordered" evidence="2">
    <location>
        <begin position="50"/>
        <end position="70"/>
    </location>
</feature>
<dbReference type="InterPro" id="IPR027417">
    <property type="entry name" value="P-loop_NTPase"/>
</dbReference>
<feature type="region of interest" description="Disordered" evidence="2">
    <location>
        <begin position="1508"/>
        <end position="1683"/>
    </location>
</feature>
<feature type="compositionally biased region" description="Acidic residues" evidence="2">
    <location>
        <begin position="403"/>
        <end position="418"/>
    </location>
</feature>
<dbReference type="Gene3D" id="1.10.287.1490">
    <property type="match status" value="1"/>
</dbReference>
<reference evidence="3 4" key="1">
    <citation type="submission" date="2024-10" db="EMBL/GenBank/DDBJ databases">
        <title>Updated reference genomes for cyclostephanoid diatoms.</title>
        <authorList>
            <person name="Roberts W.R."/>
            <person name="Alverson A.J."/>
        </authorList>
    </citation>
    <scope>NUCLEOTIDE SEQUENCE [LARGE SCALE GENOMIC DNA]</scope>
    <source>
        <strain evidence="3 4">AJA228-03</strain>
    </source>
</reference>
<feature type="compositionally biased region" description="Basic and acidic residues" evidence="2">
    <location>
        <begin position="1513"/>
        <end position="1529"/>
    </location>
</feature>
<feature type="compositionally biased region" description="Polar residues" evidence="2">
    <location>
        <begin position="1657"/>
        <end position="1666"/>
    </location>
</feature>
<organism evidence="3 4">
    <name type="scientific">Cyclostephanos tholiformis</name>
    <dbReference type="NCBI Taxonomy" id="382380"/>
    <lineage>
        <taxon>Eukaryota</taxon>
        <taxon>Sar</taxon>
        <taxon>Stramenopiles</taxon>
        <taxon>Ochrophyta</taxon>
        <taxon>Bacillariophyta</taxon>
        <taxon>Coscinodiscophyceae</taxon>
        <taxon>Thalassiosirophycidae</taxon>
        <taxon>Stephanodiscales</taxon>
        <taxon>Stephanodiscaceae</taxon>
        <taxon>Cyclostephanos</taxon>
    </lineage>
</organism>
<feature type="region of interest" description="Disordered" evidence="2">
    <location>
        <begin position="1343"/>
        <end position="1428"/>
    </location>
</feature>
<feature type="compositionally biased region" description="Basic and acidic residues" evidence="2">
    <location>
        <begin position="1415"/>
        <end position="1428"/>
    </location>
</feature>
<keyword evidence="1" id="KW-0175">Coiled coil</keyword>
<protein>
    <submittedName>
        <fullName evidence="3">Uncharacterized protein</fullName>
    </submittedName>
</protein>
<proteinExistence type="predicted"/>
<feature type="compositionally biased region" description="Basic and acidic residues" evidence="2">
    <location>
        <begin position="494"/>
        <end position="509"/>
    </location>
</feature>
<feature type="compositionally biased region" description="Basic and acidic residues" evidence="2">
    <location>
        <begin position="1224"/>
        <end position="1239"/>
    </location>
</feature>
<feature type="compositionally biased region" description="Basic and acidic residues" evidence="2">
    <location>
        <begin position="448"/>
        <end position="462"/>
    </location>
</feature>
<feature type="compositionally biased region" description="Low complexity" evidence="2">
    <location>
        <begin position="1631"/>
        <end position="1641"/>
    </location>
</feature>
<feature type="region of interest" description="Disordered" evidence="2">
    <location>
        <begin position="1296"/>
        <end position="1326"/>
    </location>
</feature>
<keyword evidence="4" id="KW-1185">Reference proteome</keyword>
<feature type="compositionally biased region" description="Low complexity" evidence="2">
    <location>
        <begin position="1539"/>
        <end position="1574"/>
    </location>
</feature>
<feature type="region of interest" description="Disordered" evidence="2">
    <location>
        <begin position="387"/>
        <end position="463"/>
    </location>
</feature>
<name>A0ABD3RFJ6_9STRA</name>
<feature type="compositionally biased region" description="Low complexity" evidence="2">
    <location>
        <begin position="1602"/>
        <end position="1621"/>
    </location>
</feature>
<dbReference type="SUPFAM" id="SSF52540">
    <property type="entry name" value="P-loop containing nucleoside triphosphate hydrolases"/>
    <property type="match status" value="1"/>
</dbReference>
<evidence type="ECO:0000313" key="4">
    <source>
        <dbReference type="Proteomes" id="UP001530377"/>
    </source>
</evidence>
<comment type="caution">
    <text evidence="3">The sequence shown here is derived from an EMBL/GenBank/DDBJ whole genome shotgun (WGS) entry which is preliminary data.</text>
</comment>
<feature type="compositionally biased region" description="Polar residues" evidence="2">
    <location>
        <begin position="1589"/>
        <end position="1599"/>
    </location>
</feature>
<sequence length="2007" mass="219798">MEQVHEEETSQLKATVLQKDEIFLSLNSRIASLEDEIATIKSERDELANKVKSSSQELSSIKEEASNSSADISKLEASIEALTRERDSAIEKMNKVLTCNGVAEEVLSSLKNEKDELTLSLEQTKADVSRLEADKEELVASLNCLQENMVDIQSQNKCLSDELHASKAKSGEFESQIVASASKFDSEVSEHKRCMVKLERVTGEYEILASDLANVEANSKDAIAHLKESVKQKTNEACELNDIITSSNAQIAQFAAQISTLTEERDELTKKLEEATFEREEFANKLASTSYNSVDVSMLEASIEALTRERDSAIEKMNEVLTCNGVAEEVLSSLKNEKDELISTLEQTKADVSRLEAENENGNGKIDELNSIIAELQSRNTRLVEDIQTSKSVGSGKKVHFNDDDDKDEEEEEEVEEGDPNHATLLLNLTPKTPDHRMQSQSACNAQRRRDADHKREQLRQEKIHRRSESLMSRGLGGTGGATAVIGRRTSKRASRDAGGDRSGTDRATEGYADDLTAPYAAAAPAAVATTTGPNKIEQLLEDHRQQALMVSELQGQLAEMKEEATTRAAAEDRALTLELSFGVERQEAADRLSEMKGELEATQEANTKLAGQTAFLQKKIDDITKLLTEKGLAFEEATATINALKEDALSAKSQLSAEADDLRNAKNALNERVNTLEGDLAAQWLAAKEKYQLLEIANDDIAHLSKTNNDLNHMNEELQASLLGVSRDKEEQATALHEIYQTLQTTVDEKKNLCCQLSELQAKTSTRRRDFAAQSYHEIATIKSERDELANKVKSSSQELSSIKEEASNSSADISKLEASIEALTRERDSAIEKMNKVLTCNGVAEEVLSSLKNEKDELTLSLEQTKADVSRLEADKEELVASLNCLQENMVDIQSQNKCLSDELHASKAKSGEFDSIQVSEHKRCMVKLERVTGEYEILASDLANEANSKDAIAHLKESVKQKTNEACALNDIITSSNAQIAQFAAQISTLTEERDELTKKLEEATFEREEFANKLASTSYNSVDVSMLEASIEALTRERDSAIEKMNEVLTCNGVAEEVLSSLKNEKDELISTLEQTKADVSRLEAEKENGNGKIDELNLIIAELQSRNTRLVEDIQTSKSVGSGKKVHFDDDDDKDEEEEVEEGDPNHATLLLNLTPKTPDHRMQSQSACNAQRRRDADHKREQLWQEKIHRRSESLMSRGLGGTGGATAVVGRRTSKRASRDAGGDRSGTDRATEGYADDLTAPYAAAAPAAVATTTGPSDEDLRRIVQESLAGHESSRVEGFVARMTTMSDPSSSAVAAPPNSGGGVSSHSSSSKSPSKTSSVHLILYAGSPITEETHTFESPTISSSPAPPAYGEEAGKKVHFDDDDDDEEEEEVEEGDPNHATLLLNLTPKTPDHRMQSQSACNAQRRRDADHKREQLRQETIHRRSESLMSRGLGGTGGATAVVGRRTLKRNARMAIICCVTPDETFLSETRSTLQLASPAKLVKTRVQVNEVLSDRSLLPGESNRREGKLKNNDKRRGDQNNNRMTTMSDPSSSAVAAPPNSGGGVSSHSSSSKSPSKTSSVHPILYAGSPITEETRTFESPTISSVRHSSPRSIASPPSQSRPSSAGSAATGRPRIAAMTRTKSNTNRNTKTGDDDDDVVDGLAQKENTTDSPNRSLDDGLSTTPTKLIPLPPPIAPPQMDLLISMSATQQLKSDGATSLFPEPPPAYNDLFLESLRTPSITATEEAELEDLEKLPPKPKPAPRVPIRVIQRSFGKNIESLLIMKKVEIFRLGTFQGRLSASSPRYDSNNGCAVISPLIVSTHITTSNQEYGISNSAINEIIDKRAPPILQKVRSKLGLIQHALIIPSDVHDYLVDENLLPQNKFVGVCGGDILDDTHIGKLIAMLVNGKKDGSRLRKVGAALFFLEHVISIIQIPLGNGACYYDLIDSLPSSSAGGMATRTRCKDLVSFEVLLKWYGSSKFKESQCDFIDDNEWNDGMCDFDPRTFQGFVWCESS</sequence>
<feature type="region of interest" description="Disordered" evidence="2">
    <location>
        <begin position="1202"/>
        <end position="1242"/>
    </location>
</feature>
<dbReference type="EMBL" id="JALLPB020000437">
    <property type="protein sequence ID" value="KAL3809141.1"/>
    <property type="molecule type" value="Genomic_DNA"/>
</dbReference>
<dbReference type="Gene3D" id="1.20.58.1980">
    <property type="match status" value="1"/>
</dbReference>
<dbReference type="Proteomes" id="UP001530377">
    <property type="component" value="Unassembled WGS sequence"/>
</dbReference>
<evidence type="ECO:0000313" key="3">
    <source>
        <dbReference type="EMBL" id="KAL3809141.1"/>
    </source>
</evidence>
<feature type="compositionally biased region" description="Basic and acidic residues" evidence="2">
    <location>
        <begin position="1178"/>
        <end position="1187"/>
    </location>
</feature>
<dbReference type="PANTHER" id="PTHR45615">
    <property type="entry name" value="MYOSIN HEAVY CHAIN, NON-MUSCLE"/>
    <property type="match status" value="1"/>
</dbReference>
<feature type="compositionally biased region" description="Acidic residues" evidence="2">
    <location>
        <begin position="1371"/>
        <end position="1385"/>
    </location>
</feature>
<evidence type="ECO:0000256" key="1">
    <source>
        <dbReference type="SAM" id="Coils"/>
    </source>
</evidence>
<feature type="region of interest" description="Disordered" evidence="2">
    <location>
        <begin position="1119"/>
        <end position="1187"/>
    </location>
</feature>
<dbReference type="PANTHER" id="PTHR45615:SF40">
    <property type="entry name" value="MYOSIN HEAVY CHAIN, NON-MUSCLE"/>
    <property type="match status" value="1"/>
</dbReference>
<feature type="compositionally biased region" description="Acidic residues" evidence="2">
    <location>
        <begin position="1134"/>
        <end position="1148"/>
    </location>
</feature>
<evidence type="ECO:0000256" key="2">
    <source>
        <dbReference type="SAM" id="MobiDB-lite"/>
    </source>
</evidence>
<feature type="coiled-coil region" evidence="1">
    <location>
        <begin position="544"/>
        <end position="905"/>
    </location>
</feature>
<feature type="region of interest" description="Disordered" evidence="2">
    <location>
        <begin position="489"/>
        <end position="513"/>
    </location>
</feature>